<dbReference type="GO" id="GO:0009627">
    <property type="term" value="P:systemic acquired resistance"/>
    <property type="evidence" value="ECO:0007669"/>
    <property type="project" value="InterPro"/>
</dbReference>
<evidence type="ECO:0000256" key="1">
    <source>
        <dbReference type="SAM" id="SignalP"/>
    </source>
</evidence>
<dbReference type="Gene3D" id="1.10.110.10">
    <property type="entry name" value="Plant lipid-transfer and hydrophobic proteins"/>
    <property type="match status" value="1"/>
</dbReference>
<feature type="chain" id="PRO_5007589667" description="Bifunctional inhibitor/plant lipid transfer protein/seed storage helical domain-containing protein" evidence="1">
    <location>
        <begin position="26"/>
        <end position="101"/>
    </location>
</feature>
<feature type="domain" description="Bifunctional inhibitor/plant lipid transfer protein/seed storage helical" evidence="2">
    <location>
        <begin position="29"/>
        <end position="101"/>
    </location>
</feature>
<dbReference type="Gramene" id="C.cajan_20816.t">
    <property type="protein sequence ID" value="C.cajan_20816.t.cds1"/>
    <property type="gene ID" value="C.cajan_20816"/>
</dbReference>
<evidence type="ECO:0000313" key="4">
    <source>
        <dbReference type="Proteomes" id="UP000075243"/>
    </source>
</evidence>
<feature type="signal peptide" evidence="1">
    <location>
        <begin position="1"/>
        <end position="25"/>
    </location>
</feature>
<dbReference type="InterPro" id="IPR016140">
    <property type="entry name" value="Bifunc_inhib/LTP/seed_store"/>
</dbReference>
<dbReference type="OMA" id="CDMNEEG"/>
<feature type="non-terminal residue" evidence="3">
    <location>
        <position position="1"/>
    </location>
</feature>
<gene>
    <name evidence="3" type="ORF">KK1_021437</name>
</gene>
<dbReference type="InterPro" id="IPR036312">
    <property type="entry name" value="Bifun_inhib/LTP/seed_sf"/>
</dbReference>
<dbReference type="PANTHER" id="PTHR33122:SF43">
    <property type="entry name" value="BIFUNCTIONAL INHIBITOR_PLANT LIPID TRANSFER PROTEIN_SEED STORAGE HELICAL DOMAIN-CONTAINING PROTEIN"/>
    <property type="match status" value="1"/>
</dbReference>
<reference evidence="3 4" key="1">
    <citation type="journal article" date="2012" name="Nat. Biotechnol.">
        <title>Draft genome sequence of pigeonpea (Cajanus cajan), an orphan legume crop of resource-poor farmers.</title>
        <authorList>
            <person name="Varshney R.K."/>
            <person name="Chen W."/>
            <person name="Li Y."/>
            <person name="Bharti A.K."/>
            <person name="Saxena R.K."/>
            <person name="Schlueter J.A."/>
            <person name="Donoghue M.T."/>
            <person name="Azam S."/>
            <person name="Fan G."/>
            <person name="Whaley A.M."/>
            <person name="Farmer A.D."/>
            <person name="Sheridan J."/>
            <person name="Iwata A."/>
            <person name="Tuteja R."/>
            <person name="Penmetsa R.V."/>
            <person name="Wu W."/>
            <person name="Upadhyaya H.D."/>
            <person name="Yang S.P."/>
            <person name="Shah T."/>
            <person name="Saxena K.B."/>
            <person name="Michael T."/>
            <person name="McCombie W.R."/>
            <person name="Yang B."/>
            <person name="Zhang G."/>
            <person name="Yang H."/>
            <person name="Wang J."/>
            <person name="Spillane C."/>
            <person name="Cook D.R."/>
            <person name="May G.D."/>
            <person name="Xu X."/>
            <person name="Jackson S.A."/>
        </authorList>
    </citation>
    <scope>NUCLEOTIDE SEQUENCE [LARGE SCALE GENOMIC DNA]</scope>
    <source>
        <strain evidence="4">cv. Asha</strain>
    </source>
</reference>
<dbReference type="AlphaFoldDB" id="A0A151UCZ2"/>
<dbReference type="PANTHER" id="PTHR33122">
    <property type="entry name" value="LIPID BINDING PROTEIN-RELATED"/>
    <property type="match status" value="1"/>
</dbReference>
<dbReference type="Proteomes" id="UP000075243">
    <property type="component" value="Chromosome 1"/>
</dbReference>
<organism evidence="3 4">
    <name type="scientific">Cajanus cajan</name>
    <name type="common">Pigeon pea</name>
    <name type="synonym">Cajanus indicus</name>
    <dbReference type="NCBI Taxonomy" id="3821"/>
    <lineage>
        <taxon>Eukaryota</taxon>
        <taxon>Viridiplantae</taxon>
        <taxon>Streptophyta</taxon>
        <taxon>Embryophyta</taxon>
        <taxon>Tracheophyta</taxon>
        <taxon>Spermatophyta</taxon>
        <taxon>Magnoliopsida</taxon>
        <taxon>eudicotyledons</taxon>
        <taxon>Gunneridae</taxon>
        <taxon>Pentapetalae</taxon>
        <taxon>rosids</taxon>
        <taxon>fabids</taxon>
        <taxon>Fabales</taxon>
        <taxon>Fabaceae</taxon>
        <taxon>Papilionoideae</taxon>
        <taxon>50 kb inversion clade</taxon>
        <taxon>NPAAA clade</taxon>
        <taxon>indigoferoid/millettioid clade</taxon>
        <taxon>Phaseoleae</taxon>
        <taxon>Cajanus</taxon>
    </lineage>
</organism>
<protein>
    <recommendedName>
        <fullName evidence="2">Bifunctional inhibitor/plant lipid transfer protein/seed storage helical domain-containing protein</fullName>
    </recommendedName>
</protein>
<accession>A0A151UCZ2</accession>
<dbReference type="Pfam" id="PF14368">
    <property type="entry name" value="LTP_2"/>
    <property type="match status" value="1"/>
</dbReference>
<keyword evidence="4" id="KW-1185">Reference proteome</keyword>
<evidence type="ECO:0000313" key="3">
    <source>
        <dbReference type="EMBL" id="KYP77164.1"/>
    </source>
</evidence>
<evidence type="ECO:0000259" key="2">
    <source>
        <dbReference type="SMART" id="SM00499"/>
    </source>
</evidence>
<dbReference type="GO" id="GO:0005504">
    <property type="term" value="F:fatty acid binding"/>
    <property type="evidence" value="ECO:0007669"/>
    <property type="project" value="InterPro"/>
</dbReference>
<dbReference type="InterPro" id="IPR039265">
    <property type="entry name" value="DIR1-like"/>
</dbReference>
<dbReference type="SMART" id="SM00499">
    <property type="entry name" value="AAI"/>
    <property type="match status" value="1"/>
</dbReference>
<sequence length="101" mass="10871">TKKMSLQQRVMVIVFVALVIGIGNGEIVCKVAVENLWKCLPSVTPPKPTPPSKECCDVLSVADLSCLCTYMNSPLLPILGIDPNLAIQLPVKCNIPNPPKC</sequence>
<proteinExistence type="predicted"/>
<dbReference type="STRING" id="3821.A0A151UCZ2"/>
<dbReference type="EMBL" id="CM003603">
    <property type="protein sequence ID" value="KYP77164.1"/>
    <property type="molecule type" value="Genomic_DNA"/>
</dbReference>
<dbReference type="SUPFAM" id="SSF47699">
    <property type="entry name" value="Bifunctional inhibitor/lipid-transfer protein/seed storage 2S albumin"/>
    <property type="match status" value="1"/>
</dbReference>
<keyword evidence="1" id="KW-0732">Signal</keyword>
<name>A0A151UCZ2_CAJCA</name>